<keyword evidence="10" id="KW-0732">Signal</keyword>
<dbReference type="InterPro" id="IPR008969">
    <property type="entry name" value="CarboxyPept-like_regulatory"/>
</dbReference>
<feature type="domain" description="TonB-dependent receptor-like beta-barrel" evidence="11">
    <location>
        <begin position="420"/>
        <end position="977"/>
    </location>
</feature>
<dbReference type="Gene3D" id="2.40.170.20">
    <property type="entry name" value="TonB-dependent receptor, beta-barrel domain"/>
    <property type="match status" value="1"/>
</dbReference>
<dbReference type="InterPro" id="IPR023997">
    <property type="entry name" value="TonB-dep_OMP_SusC/RagA_CS"/>
</dbReference>
<dbReference type="AlphaFoldDB" id="A0A6M1SQU7"/>
<feature type="signal peptide" evidence="10">
    <location>
        <begin position="1"/>
        <end position="18"/>
    </location>
</feature>
<reference evidence="13 14" key="1">
    <citation type="submission" date="2020-02" db="EMBL/GenBank/DDBJ databases">
        <title>Balneolaceae bacterium YR4-1, complete genome.</title>
        <authorList>
            <person name="Li Y."/>
            <person name="Wu S."/>
        </authorList>
    </citation>
    <scope>NUCLEOTIDE SEQUENCE [LARGE SCALE GENOMIC DNA]</scope>
    <source>
        <strain evidence="13 14">YR4-1</strain>
    </source>
</reference>
<dbReference type="InterPro" id="IPR000531">
    <property type="entry name" value="Beta-barrel_TonB"/>
</dbReference>
<dbReference type="PROSITE" id="PS52016">
    <property type="entry name" value="TONB_DEPENDENT_REC_3"/>
    <property type="match status" value="1"/>
</dbReference>
<name>A0A6M1SQU7_9BACT</name>
<dbReference type="SUPFAM" id="SSF56935">
    <property type="entry name" value="Porins"/>
    <property type="match status" value="1"/>
</dbReference>
<evidence type="ECO:0000256" key="6">
    <source>
        <dbReference type="ARBA" id="ARBA00023136"/>
    </source>
</evidence>
<evidence type="ECO:0000256" key="8">
    <source>
        <dbReference type="PROSITE-ProRule" id="PRU01360"/>
    </source>
</evidence>
<dbReference type="RefSeq" id="WP_165142906.1">
    <property type="nucleotide sequence ID" value="NZ_JAALLT010000004.1"/>
</dbReference>
<evidence type="ECO:0000256" key="9">
    <source>
        <dbReference type="RuleBase" id="RU003357"/>
    </source>
</evidence>
<evidence type="ECO:0000256" key="3">
    <source>
        <dbReference type="ARBA" id="ARBA00022452"/>
    </source>
</evidence>
<comment type="caution">
    <text evidence="13">The sequence shown here is derived from an EMBL/GenBank/DDBJ whole genome shotgun (WGS) entry which is preliminary data.</text>
</comment>
<proteinExistence type="inferred from homology"/>
<evidence type="ECO:0000313" key="13">
    <source>
        <dbReference type="EMBL" id="NGP77469.1"/>
    </source>
</evidence>
<dbReference type="EMBL" id="JAALLT010000004">
    <property type="protein sequence ID" value="NGP77469.1"/>
    <property type="molecule type" value="Genomic_DNA"/>
</dbReference>
<feature type="domain" description="TonB-dependent receptor plug" evidence="12">
    <location>
        <begin position="119"/>
        <end position="237"/>
    </location>
</feature>
<keyword evidence="7 8" id="KW-0998">Cell outer membrane</keyword>
<dbReference type="Gene3D" id="2.60.40.1120">
    <property type="entry name" value="Carboxypeptidase-like, regulatory domain"/>
    <property type="match status" value="1"/>
</dbReference>
<keyword evidence="3 8" id="KW-1134">Transmembrane beta strand</keyword>
<evidence type="ECO:0000256" key="4">
    <source>
        <dbReference type="ARBA" id="ARBA00022692"/>
    </source>
</evidence>
<evidence type="ECO:0000256" key="1">
    <source>
        <dbReference type="ARBA" id="ARBA00004571"/>
    </source>
</evidence>
<dbReference type="NCBIfam" id="TIGR04056">
    <property type="entry name" value="OMP_RagA_SusC"/>
    <property type="match status" value="1"/>
</dbReference>
<evidence type="ECO:0000259" key="12">
    <source>
        <dbReference type="Pfam" id="PF07715"/>
    </source>
</evidence>
<evidence type="ECO:0000256" key="5">
    <source>
        <dbReference type="ARBA" id="ARBA00023077"/>
    </source>
</evidence>
<sequence length="1022" mass="112071">MRLKVTMLLAVFSMFLFAGVEAQAQETTITGTVTSAEDMSPLPGVTIRVKNTNKGTTTNSEGEYSITVSQEAATLVFSFVGFKTLEVPIEGRTTIDVSLETDVQQLSDVVVVGYGSTTKKDLTGNVASVSGDELDEVTVGSVEQAIQGRAAGVFVNSNNGKLGQAIQMRIRGTSSLTASAQPLYVIDGIPVTTESFSQVDNETNPMADFNYSDVESIEILKDASAAAIYGSQASNGVILITTKRGSAGPTQFDLNYTVGTAEPSGRRGFLNAAEYRELFGEAFDNSAGPGGTLFGFTFNELFSLDLPGFNENYDSNWSDQPYQNNTSQTLELKASGGTEDTRFYISGGAELLEGILIDNTLDRYSGRINLDHSASEKFDMGFKLSLTRSDQQRLSSDNAFSTPMQLVAQVPVQPIYDEDGDLNRNTLYFNGLLYRDGQSFNTTVFHSLGSAYLDYDILPNLSLRTEFGIDLIDQNEERWFGPSVARNTGFPEGLATNRWVRNLNWTTQTYANYRTTIAENHNIDATAGISFQEVTTDRAFVEGINLPTTAFQQVASAAEVTAGTADFTSYNFVGYFARANYDYNDTYLLSLSGRVDGSSRFGENNRYGFFPSASVGWILSNESFMEEQDLVTFLKAKASVGVTGNAQIDNFASLGLFGANSYSAQSGLNPTQSPNPDLKWENTVQYNFGIEVGFLQDRISAQMDYYIKNTDDLLLNVNVPGTTGFTTQLRNTGKLENKGFEFVLNTYNLTGDFTWSTNFNFAINENEVTDLNGQVIEGGFINRAVEGEAIGVFFAREYAGVNSQNGDAIYYLNRQPTQAEIDNGIAYQLAQFGNRYVVGPDDFSRAERVVIGNPNPDWTGGIGNRFSYKGFDLNVLFQFVVGNDVYNGGGTFMSCNACFYDNQTTKQLDRWQEPGDITDVPQARLFQSNGDGESSRYLEDASYLRLKTMTLGYNLPSSLLEKASLRNMRIYVTGQNLLTFTGYSGWDPEVNTDFIDGNVALGTDFYAAPQPRSITFGVNVGF</sequence>
<dbReference type="SUPFAM" id="SSF49464">
    <property type="entry name" value="Carboxypeptidase regulatory domain-like"/>
    <property type="match status" value="1"/>
</dbReference>
<keyword evidence="14" id="KW-1185">Reference proteome</keyword>
<dbReference type="Pfam" id="PF13715">
    <property type="entry name" value="CarbopepD_reg_2"/>
    <property type="match status" value="1"/>
</dbReference>
<protein>
    <submittedName>
        <fullName evidence="13">TonB-dependent receptor</fullName>
    </submittedName>
</protein>
<dbReference type="InterPro" id="IPR037066">
    <property type="entry name" value="Plug_dom_sf"/>
</dbReference>
<keyword evidence="13" id="KW-0675">Receptor</keyword>
<keyword evidence="6 8" id="KW-0472">Membrane</keyword>
<dbReference type="Pfam" id="PF00593">
    <property type="entry name" value="TonB_dep_Rec_b-barrel"/>
    <property type="match status" value="1"/>
</dbReference>
<evidence type="ECO:0000256" key="2">
    <source>
        <dbReference type="ARBA" id="ARBA00022448"/>
    </source>
</evidence>
<evidence type="ECO:0000256" key="7">
    <source>
        <dbReference type="ARBA" id="ARBA00023237"/>
    </source>
</evidence>
<dbReference type="Pfam" id="PF07715">
    <property type="entry name" value="Plug"/>
    <property type="match status" value="1"/>
</dbReference>
<dbReference type="InterPro" id="IPR023996">
    <property type="entry name" value="TonB-dep_OMP_SusC/RagA"/>
</dbReference>
<keyword evidence="5 9" id="KW-0798">TonB box</keyword>
<dbReference type="GO" id="GO:0009279">
    <property type="term" value="C:cell outer membrane"/>
    <property type="evidence" value="ECO:0007669"/>
    <property type="project" value="UniProtKB-SubCell"/>
</dbReference>
<dbReference type="InterPro" id="IPR039426">
    <property type="entry name" value="TonB-dep_rcpt-like"/>
</dbReference>
<evidence type="ECO:0000256" key="10">
    <source>
        <dbReference type="SAM" id="SignalP"/>
    </source>
</evidence>
<dbReference type="Proteomes" id="UP000473278">
    <property type="component" value="Unassembled WGS sequence"/>
</dbReference>
<dbReference type="InterPro" id="IPR012910">
    <property type="entry name" value="Plug_dom"/>
</dbReference>
<feature type="chain" id="PRO_5026806100" evidence="10">
    <location>
        <begin position="19"/>
        <end position="1022"/>
    </location>
</feature>
<organism evidence="13 14">
    <name type="scientific">Halalkalibaculum roseum</name>
    <dbReference type="NCBI Taxonomy" id="2709311"/>
    <lineage>
        <taxon>Bacteria</taxon>
        <taxon>Pseudomonadati</taxon>
        <taxon>Balneolota</taxon>
        <taxon>Balneolia</taxon>
        <taxon>Balneolales</taxon>
        <taxon>Balneolaceae</taxon>
        <taxon>Halalkalibaculum</taxon>
    </lineage>
</organism>
<gene>
    <name evidence="13" type="ORF">G3570_12545</name>
</gene>
<evidence type="ECO:0000313" key="14">
    <source>
        <dbReference type="Proteomes" id="UP000473278"/>
    </source>
</evidence>
<dbReference type="InterPro" id="IPR036942">
    <property type="entry name" value="Beta-barrel_TonB_sf"/>
</dbReference>
<dbReference type="Gene3D" id="2.170.130.10">
    <property type="entry name" value="TonB-dependent receptor, plug domain"/>
    <property type="match status" value="1"/>
</dbReference>
<comment type="subcellular location">
    <subcellularLocation>
        <location evidence="1 8">Cell outer membrane</location>
        <topology evidence="1 8">Multi-pass membrane protein</topology>
    </subcellularLocation>
</comment>
<keyword evidence="2 8" id="KW-0813">Transport</keyword>
<accession>A0A6M1SQU7</accession>
<dbReference type="NCBIfam" id="TIGR04057">
    <property type="entry name" value="SusC_RagA_signa"/>
    <property type="match status" value="1"/>
</dbReference>
<keyword evidence="4 8" id="KW-0812">Transmembrane</keyword>
<evidence type="ECO:0000259" key="11">
    <source>
        <dbReference type="Pfam" id="PF00593"/>
    </source>
</evidence>
<comment type="similarity">
    <text evidence="8 9">Belongs to the TonB-dependent receptor family.</text>
</comment>